<accession>A0A6J4RQA7</accession>
<name>A0A6J4RQA7_9ACTN</name>
<feature type="non-terminal residue" evidence="2">
    <location>
        <position position="1"/>
    </location>
</feature>
<gene>
    <name evidence="2" type="ORF">AVDCRST_MAG05-651</name>
</gene>
<feature type="non-terminal residue" evidence="2">
    <location>
        <position position="110"/>
    </location>
</feature>
<feature type="region of interest" description="Disordered" evidence="1">
    <location>
        <begin position="1"/>
        <end position="110"/>
    </location>
</feature>
<organism evidence="2">
    <name type="scientific">uncultured Rubrobacteraceae bacterium</name>
    <dbReference type="NCBI Taxonomy" id="349277"/>
    <lineage>
        <taxon>Bacteria</taxon>
        <taxon>Bacillati</taxon>
        <taxon>Actinomycetota</taxon>
        <taxon>Rubrobacteria</taxon>
        <taxon>Rubrobacterales</taxon>
        <taxon>Rubrobacteraceae</taxon>
        <taxon>environmental samples</taxon>
    </lineage>
</organism>
<sequence>GRGTVPPGHRLRDRGGQGRYLRHRGDAGRLRRAGVLAQAPAPGLGRAGPGRVVGVPGGRAERRDGGEWGPGRRDRGHLHRRHQQHRARDGRERPAPAAGDNVDGRALLRA</sequence>
<proteinExistence type="predicted"/>
<evidence type="ECO:0000256" key="1">
    <source>
        <dbReference type="SAM" id="MobiDB-lite"/>
    </source>
</evidence>
<evidence type="ECO:0000313" key="2">
    <source>
        <dbReference type="EMBL" id="CAA9472332.1"/>
    </source>
</evidence>
<reference evidence="2" key="1">
    <citation type="submission" date="2020-02" db="EMBL/GenBank/DDBJ databases">
        <authorList>
            <person name="Meier V. D."/>
        </authorList>
    </citation>
    <scope>NUCLEOTIDE SEQUENCE</scope>
    <source>
        <strain evidence="2">AVDCRST_MAG05</strain>
    </source>
</reference>
<feature type="compositionally biased region" description="Low complexity" evidence="1">
    <location>
        <begin position="39"/>
        <end position="54"/>
    </location>
</feature>
<protein>
    <submittedName>
        <fullName evidence="2">Uncharacterized protein</fullName>
    </submittedName>
</protein>
<feature type="compositionally biased region" description="Basic and acidic residues" evidence="1">
    <location>
        <begin position="59"/>
        <end position="73"/>
    </location>
</feature>
<feature type="compositionally biased region" description="Basic residues" evidence="1">
    <location>
        <begin position="74"/>
        <end position="85"/>
    </location>
</feature>
<dbReference type="EMBL" id="CADCVM010000075">
    <property type="protein sequence ID" value="CAA9472332.1"/>
    <property type="molecule type" value="Genomic_DNA"/>
</dbReference>
<dbReference type="AlphaFoldDB" id="A0A6J4RQA7"/>